<dbReference type="EMBL" id="QZAJ01000037">
    <property type="protein sequence ID" value="THW21166.1"/>
    <property type="molecule type" value="Genomic_DNA"/>
</dbReference>
<feature type="compositionally biased region" description="Polar residues" evidence="4">
    <location>
        <begin position="1"/>
        <end position="18"/>
    </location>
</feature>
<dbReference type="SUPFAM" id="SSF48371">
    <property type="entry name" value="ARM repeat"/>
    <property type="match status" value="1"/>
</dbReference>
<sequence>MSSSFSSQPRPVTMSGFSQPFRPPTSEGRNPAPGTSSASSNNLTKWQNTSNIWSTSFNPQPPTYPQTTAPRTSLNFGAQNGKLSGKDTIEGRSGSGQLVDSSISDDYNTFRSGTFAKRDDATRLGGPLPKPSDTNFAQHRSNSNSGLPQAYAGAPRGSASFSSSRPTTSGINSAVSAAPKTQFSGTFDSPLSYTNEAPPVFTKFDRPSKPATSRPVDSAYGDWLAEGNSLTHSPVDERRRPSATGYFHGLPSAPPSRNNSLPPSRHSDVQPVYPNPAKPDHFSSSQPPTNSFRVNSFSAASRPSGSFGAADAQANSLAQLSQMTLHDDSHNFATSRPSFSMPSFLNQSPSSYTRNSSTDRYDDAEEISRVPPTFPSDAYSPAAQTPFEHPAYRMSQYPERSLLNGNMYNPRNANPNAPAFVNQRYQQQSVQDVDHRYLLNLPYGPVSGGFYSYQLPHGSAIHSIPAAYPPMHSQMSIGGVPSMPAPRGPREETGHSLRSALLEDFKTNNKTRRYELKVGPQRTTWILPFANQVQDIFDHVVEFSGDQHGSRFIQQKLETANSDEKERLFREIGPNALQLMTDVFGNYVIQKFFEHGDQNQKKILANKMKGRVLDLSLQMYGCRVVQKALEHILNDQQASLVRELEKDVLRCVKDQNGNHVIQKAIERCDAKDISFIFQAFTGQIQHLSVHTYGCRVIQRCLENCEDVTRKAILAELHDCMPTLIGDSFGNYVAQHVVEFGFDPDRQRVLELVIKGLEGYSKHKFASNVVEKCLVFSANPWKTDVIGVIVRNNNREGETMLLGLIRDNYGNYVIQKLLDLLSQPDLDHFIEILQPELAKAKRTGCGKQVTAIEKRMQRPYEQNLHAHQSAFGSRTISQNTTPPPPPLTADQRSLQNSSVGSVNGDALEGAASSRKGSVEHAVPTVFEP</sequence>
<keyword evidence="1" id="KW-0677">Repeat</keyword>
<dbReference type="PANTHER" id="PTHR12537">
    <property type="entry name" value="RNA BINDING PROTEIN PUMILIO-RELATED"/>
    <property type="match status" value="1"/>
</dbReference>
<feature type="repeat" description="Pumilio" evidence="3">
    <location>
        <begin position="535"/>
        <end position="570"/>
    </location>
</feature>
<feature type="compositionally biased region" description="Polar residues" evidence="4">
    <location>
        <begin position="282"/>
        <end position="304"/>
    </location>
</feature>
<dbReference type="AlphaFoldDB" id="A0A4S8W9R0"/>
<feature type="region of interest" description="Disordered" evidence="4">
    <location>
        <begin position="118"/>
        <end position="177"/>
    </location>
</feature>
<feature type="region of interest" description="Disordered" evidence="4">
    <location>
        <begin position="329"/>
        <end position="361"/>
    </location>
</feature>
<evidence type="ECO:0000256" key="3">
    <source>
        <dbReference type="PROSITE-ProRule" id="PRU00317"/>
    </source>
</evidence>
<comment type="function">
    <text evidence="2">RNA-binding nucleolar protein required for pre-rRNA processing. Involved in production of 18S rRNA and assembly of small ribosomal subunit.</text>
</comment>
<feature type="compositionally biased region" description="Low complexity" evidence="4">
    <location>
        <begin position="255"/>
        <end position="264"/>
    </location>
</feature>
<dbReference type="InterPro" id="IPR011989">
    <property type="entry name" value="ARM-like"/>
</dbReference>
<feature type="compositionally biased region" description="Polar residues" evidence="4">
    <location>
        <begin position="33"/>
        <end position="58"/>
    </location>
</feature>
<evidence type="ECO:0000313" key="7">
    <source>
        <dbReference type="Proteomes" id="UP000308014"/>
    </source>
</evidence>
<dbReference type="Gene3D" id="1.25.10.10">
    <property type="entry name" value="Leucine-rich Repeat Variant"/>
    <property type="match status" value="1"/>
</dbReference>
<feature type="compositionally biased region" description="Polar residues" evidence="4">
    <location>
        <begin position="889"/>
        <end position="900"/>
    </location>
</feature>
<feature type="domain" description="PUM-HD" evidence="5">
    <location>
        <begin position="497"/>
        <end position="856"/>
    </location>
</feature>
<accession>A0A4S8W9R0</accession>
<feature type="compositionally biased region" description="Low complexity" evidence="4">
    <location>
        <begin position="152"/>
        <end position="170"/>
    </location>
</feature>
<feature type="compositionally biased region" description="Polar residues" evidence="4">
    <location>
        <begin position="331"/>
        <end position="358"/>
    </location>
</feature>
<dbReference type="GO" id="GO:0000288">
    <property type="term" value="P:nuclear-transcribed mRNA catabolic process, deadenylation-dependent decay"/>
    <property type="evidence" value="ECO:0007669"/>
    <property type="project" value="TreeGrafter"/>
</dbReference>
<dbReference type="Proteomes" id="UP000308014">
    <property type="component" value="Unassembled WGS sequence"/>
</dbReference>
<dbReference type="PANTHER" id="PTHR12537:SF12">
    <property type="entry name" value="MATERNAL PROTEIN PUMILIO"/>
    <property type="match status" value="1"/>
</dbReference>
<dbReference type="InterPro" id="IPR033712">
    <property type="entry name" value="Pumilio_RNA-bd"/>
</dbReference>
<organism evidence="6 7">
    <name type="scientific">Aureobasidium pullulans</name>
    <name type="common">Black yeast</name>
    <name type="synonym">Pullularia pullulans</name>
    <dbReference type="NCBI Taxonomy" id="5580"/>
    <lineage>
        <taxon>Eukaryota</taxon>
        <taxon>Fungi</taxon>
        <taxon>Dikarya</taxon>
        <taxon>Ascomycota</taxon>
        <taxon>Pezizomycotina</taxon>
        <taxon>Dothideomycetes</taxon>
        <taxon>Dothideomycetidae</taxon>
        <taxon>Dothideales</taxon>
        <taxon>Saccotheciaceae</taxon>
        <taxon>Aureobasidium</taxon>
    </lineage>
</organism>
<feature type="region of interest" description="Disordered" evidence="4">
    <location>
        <begin position="870"/>
        <end position="927"/>
    </location>
</feature>
<gene>
    <name evidence="6" type="ORF">D6D24_01894</name>
</gene>
<protein>
    <submittedName>
        <fullName evidence="6">ARM repeat-containing protein</fullName>
    </submittedName>
</protein>
<dbReference type="CDD" id="cd07920">
    <property type="entry name" value="Pumilio"/>
    <property type="match status" value="1"/>
</dbReference>
<proteinExistence type="predicted"/>
<evidence type="ECO:0000256" key="2">
    <source>
        <dbReference type="ARBA" id="ARBA00024893"/>
    </source>
</evidence>
<evidence type="ECO:0000256" key="1">
    <source>
        <dbReference type="ARBA" id="ARBA00022737"/>
    </source>
</evidence>
<dbReference type="InterPro" id="IPR016024">
    <property type="entry name" value="ARM-type_fold"/>
</dbReference>
<dbReference type="InterPro" id="IPR001313">
    <property type="entry name" value="Pumilio_RNA-bd_rpt"/>
</dbReference>
<feature type="compositionally biased region" description="Polar residues" evidence="4">
    <location>
        <begin position="73"/>
        <end position="82"/>
    </location>
</feature>
<feature type="repeat" description="Pumilio" evidence="3">
    <location>
        <begin position="643"/>
        <end position="678"/>
    </location>
</feature>
<dbReference type="GO" id="GO:0003730">
    <property type="term" value="F:mRNA 3'-UTR binding"/>
    <property type="evidence" value="ECO:0007669"/>
    <property type="project" value="TreeGrafter"/>
</dbReference>
<feature type="compositionally biased region" description="Polar residues" evidence="4">
    <location>
        <begin position="132"/>
        <end position="147"/>
    </location>
</feature>
<evidence type="ECO:0000313" key="6">
    <source>
        <dbReference type="EMBL" id="THW21166.1"/>
    </source>
</evidence>
<reference evidence="6 7" key="1">
    <citation type="submission" date="2018-10" db="EMBL/GenBank/DDBJ databases">
        <title>Fifty Aureobasidium pullulans genomes reveal a recombining polyextremotolerant generalist.</title>
        <authorList>
            <person name="Gostincar C."/>
            <person name="Turk M."/>
            <person name="Zajc J."/>
            <person name="Gunde-Cimerman N."/>
        </authorList>
    </citation>
    <scope>NUCLEOTIDE SEQUENCE [LARGE SCALE GENOMIC DNA]</scope>
    <source>
        <strain evidence="6 7">EXF-11318</strain>
    </source>
</reference>
<name>A0A4S8W9R0_AURPU</name>
<evidence type="ECO:0000256" key="4">
    <source>
        <dbReference type="SAM" id="MobiDB-lite"/>
    </source>
</evidence>
<dbReference type="SMART" id="SM00025">
    <property type="entry name" value="Pumilio"/>
    <property type="match status" value="8"/>
</dbReference>
<feature type="repeat" description="Pumilio" evidence="3">
    <location>
        <begin position="715"/>
        <end position="750"/>
    </location>
</feature>
<feature type="repeat" description="Pumilio" evidence="3">
    <location>
        <begin position="607"/>
        <end position="642"/>
    </location>
</feature>
<dbReference type="InterPro" id="IPR033133">
    <property type="entry name" value="PUM-HD"/>
</dbReference>
<dbReference type="Pfam" id="PF00806">
    <property type="entry name" value="PUF"/>
    <property type="match status" value="8"/>
</dbReference>
<feature type="repeat" description="Pumilio" evidence="3">
    <location>
        <begin position="571"/>
        <end position="606"/>
    </location>
</feature>
<comment type="caution">
    <text evidence="6">The sequence shown here is derived from an EMBL/GenBank/DDBJ whole genome shotgun (WGS) entry which is preliminary data.</text>
</comment>
<feature type="repeat" description="Pumilio" evidence="3">
    <location>
        <begin position="795"/>
        <end position="830"/>
    </location>
</feature>
<feature type="repeat" description="Pumilio" evidence="3">
    <location>
        <begin position="679"/>
        <end position="714"/>
    </location>
</feature>
<evidence type="ECO:0000259" key="5">
    <source>
        <dbReference type="PROSITE" id="PS50303"/>
    </source>
</evidence>
<feature type="compositionally biased region" description="Polar residues" evidence="4">
    <location>
        <begin position="870"/>
        <end position="879"/>
    </location>
</feature>
<dbReference type="GO" id="GO:0005737">
    <property type="term" value="C:cytoplasm"/>
    <property type="evidence" value="ECO:0007669"/>
    <property type="project" value="TreeGrafter"/>
</dbReference>
<dbReference type="PROSITE" id="PS50303">
    <property type="entry name" value="PUM_HD"/>
    <property type="match status" value="1"/>
</dbReference>
<feature type="region of interest" description="Disordered" evidence="4">
    <location>
        <begin position="1"/>
        <end position="104"/>
    </location>
</feature>
<dbReference type="PROSITE" id="PS50302">
    <property type="entry name" value="PUM"/>
    <property type="match status" value="7"/>
</dbReference>
<feature type="region of interest" description="Disordered" evidence="4">
    <location>
        <begin position="198"/>
        <end position="310"/>
    </location>
</feature>
<feature type="compositionally biased region" description="Polar residues" evidence="4">
    <location>
        <begin position="95"/>
        <end position="104"/>
    </location>
</feature>